<dbReference type="STRING" id="329046.A0A1Y2C1C3"/>
<dbReference type="Gene3D" id="2.40.70.10">
    <property type="entry name" value="Acid Proteases"/>
    <property type="match status" value="1"/>
</dbReference>
<dbReference type="AlphaFoldDB" id="A0A1Y2C1C3"/>
<feature type="non-terminal residue" evidence="5">
    <location>
        <position position="1"/>
    </location>
</feature>
<name>A0A1Y2C1C3_9FUNG</name>
<dbReference type="OrthoDB" id="2747330at2759"/>
<evidence type="ECO:0000256" key="2">
    <source>
        <dbReference type="ARBA" id="ARBA00022750"/>
    </source>
</evidence>
<keyword evidence="6" id="KW-1185">Reference proteome</keyword>
<dbReference type="GO" id="GO:0006508">
    <property type="term" value="P:proteolysis"/>
    <property type="evidence" value="ECO:0007669"/>
    <property type="project" value="UniProtKB-KW"/>
</dbReference>
<dbReference type="InterPro" id="IPR001969">
    <property type="entry name" value="Aspartic_peptidase_AS"/>
</dbReference>
<protein>
    <submittedName>
        <fullName evidence="5">Acid protease</fullName>
    </submittedName>
</protein>
<dbReference type="InterPro" id="IPR021109">
    <property type="entry name" value="Peptidase_aspartic_dom_sf"/>
</dbReference>
<keyword evidence="3 5" id="KW-0645">Protease</keyword>
<evidence type="ECO:0000313" key="5">
    <source>
        <dbReference type="EMBL" id="ORY40105.1"/>
    </source>
</evidence>
<evidence type="ECO:0000256" key="3">
    <source>
        <dbReference type="RuleBase" id="RU000454"/>
    </source>
</evidence>
<dbReference type="PROSITE" id="PS51767">
    <property type="entry name" value="PEPTIDASE_A1"/>
    <property type="match status" value="1"/>
</dbReference>
<sequence>NTLAIIDTGTTLIVLDSTTLSSIVKQMNGLVQYNSRDGFYETPCSSTLPDVTFTLGGVDFAFTAEDYLIPVDTTETVSFQAYSAGSQQDSTWIMGDVFIAKYYTVFDVGNSRVGFA</sequence>
<proteinExistence type="inferred from homology"/>
<reference evidence="5 6" key="1">
    <citation type="submission" date="2016-07" db="EMBL/GenBank/DDBJ databases">
        <title>Pervasive Adenine N6-methylation of Active Genes in Fungi.</title>
        <authorList>
            <consortium name="DOE Joint Genome Institute"/>
            <person name="Mondo S.J."/>
            <person name="Dannebaum R.O."/>
            <person name="Kuo R.C."/>
            <person name="Labutti K."/>
            <person name="Haridas S."/>
            <person name="Kuo A."/>
            <person name="Salamov A."/>
            <person name="Ahrendt S.R."/>
            <person name="Lipzen A."/>
            <person name="Sullivan W."/>
            <person name="Andreopoulos W.B."/>
            <person name="Clum A."/>
            <person name="Lindquist E."/>
            <person name="Daum C."/>
            <person name="Ramamoorthy G.K."/>
            <person name="Gryganskyi A."/>
            <person name="Culley D."/>
            <person name="Magnuson J.K."/>
            <person name="James T.Y."/>
            <person name="O'Malley M.A."/>
            <person name="Stajich J.E."/>
            <person name="Spatafora J.W."/>
            <person name="Visel A."/>
            <person name="Grigoriev I.V."/>
        </authorList>
    </citation>
    <scope>NUCLEOTIDE SEQUENCE [LARGE SCALE GENOMIC DNA]</scope>
    <source>
        <strain evidence="5 6">JEL800</strain>
    </source>
</reference>
<comment type="similarity">
    <text evidence="1 3">Belongs to the peptidase A1 family.</text>
</comment>
<dbReference type="InterPro" id="IPR001461">
    <property type="entry name" value="Aspartic_peptidase_A1"/>
</dbReference>
<evidence type="ECO:0000256" key="1">
    <source>
        <dbReference type="ARBA" id="ARBA00007447"/>
    </source>
</evidence>
<comment type="caution">
    <text evidence="5">The sequence shown here is derived from an EMBL/GenBank/DDBJ whole genome shotgun (WGS) entry which is preliminary data.</text>
</comment>
<accession>A0A1Y2C1C3</accession>
<dbReference type="PROSITE" id="PS00141">
    <property type="entry name" value="ASP_PROTEASE"/>
    <property type="match status" value="1"/>
</dbReference>
<dbReference type="Pfam" id="PF00026">
    <property type="entry name" value="Asp"/>
    <property type="match status" value="1"/>
</dbReference>
<dbReference type="EMBL" id="MCGO01000036">
    <property type="protein sequence ID" value="ORY40105.1"/>
    <property type="molecule type" value="Genomic_DNA"/>
</dbReference>
<keyword evidence="3" id="KW-0378">Hydrolase</keyword>
<dbReference type="PANTHER" id="PTHR47966">
    <property type="entry name" value="BETA-SITE APP-CLEAVING ENZYME, ISOFORM A-RELATED"/>
    <property type="match status" value="1"/>
</dbReference>
<dbReference type="Proteomes" id="UP000193642">
    <property type="component" value="Unassembled WGS sequence"/>
</dbReference>
<evidence type="ECO:0000259" key="4">
    <source>
        <dbReference type="PROSITE" id="PS51767"/>
    </source>
</evidence>
<feature type="domain" description="Peptidase A1" evidence="4">
    <location>
        <begin position="1"/>
        <end position="116"/>
    </location>
</feature>
<dbReference type="InterPro" id="IPR033121">
    <property type="entry name" value="PEPTIDASE_A1"/>
</dbReference>
<dbReference type="PANTHER" id="PTHR47966:SF51">
    <property type="entry name" value="BETA-SITE APP-CLEAVING ENZYME, ISOFORM A-RELATED"/>
    <property type="match status" value="1"/>
</dbReference>
<dbReference type="GO" id="GO:0004190">
    <property type="term" value="F:aspartic-type endopeptidase activity"/>
    <property type="evidence" value="ECO:0007669"/>
    <property type="project" value="UniProtKB-KW"/>
</dbReference>
<organism evidence="5 6">
    <name type="scientific">Rhizoclosmatium globosum</name>
    <dbReference type="NCBI Taxonomy" id="329046"/>
    <lineage>
        <taxon>Eukaryota</taxon>
        <taxon>Fungi</taxon>
        <taxon>Fungi incertae sedis</taxon>
        <taxon>Chytridiomycota</taxon>
        <taxon>Chytridiomycota incertae sedis</taxon>
        <taxon>Chytridiomycetes</taxon>
        <taxon>Chytridiales</taxon>
        <taxon>Chytriomycetaceae</taxon>
        <taxon>Rhizoclosmatium</taxon>
    </lineage>
</organism>
<feature type="non-terminal residue" evidence="5">
    <location>
        <position position="116"/>
    </location>
</feature>
<gene>
    <name evidence="5" type="ORF">BCR33DRAFT_647098</name>
</gene>
<evidence type="ECO:0000313" key="6">
    <source>
        <dbReference type="Proteomes" id="UP000193642"/>
    </source>
</evidence>
<keyword evidence="2 3" id="KW-0064">Aspartyl protease</keyword>
<dbReference type="SUPFAM" id="SSF50630">
    <property type="entry name" value="Acid proteases"/>
    <property type="match status" value="1"/>
</dbReference>
<dbReference type="PRINTS" id="PR00792">
    <property type="entry name" value="PEPSIN"/>
</dbReference>